<proteinExistence type="predicted"/>
<dbReference type="SUPFAM" id="SSF110087">
    <property type="entry name" value="DR1885-like metal-binding protein"/>
    <property type="match status" value="1"/>
</dbReference>
<dbReference type="RefSeq" id="WP_263124456.1">
    <property type="nucleotide sequence ID" value="NZ_CP106753.1"/>
</dbReference>
<keyword evidence="1" id="KW-0732">Signal</keyword>
<evidence type="ECO:0000313" key="3">
    <source>
        <dbReference type="Proteomes" id="UP001061302"/>
    </source>
</evidence>
<dbReference type="Gene3D" id="2.60.40.1890">
    <property type="entry name" value="PCu(A)C copper chaperone"/>
    <property type="match status" value="1"/>
</dbReference>
<feature type="signal peptide" evidence="1">
    <location>
        <begin position="1"/>
        <end position="19"/>
    </location>
</feature>
<accession>A0ABY6DLJ2</accession>
<name>A0ABY6DLJ2_9NEIS</name>
<evidence type="ECO:0000256" key="1">
    <source>
        <dbReference type="SAM" id="SignalP"/>
    </source>
</evidence>
<dbReference type="InterPro" id="IPR036182">
    <property type="entry name" value="PCuAC_sf"/>
</dbReference>
<dbReference type="PANTHER" id="PTHR36302:SF1">
    <property type="entry name" value="COPPER CHAPERONE PCU(A)C"/>
    <property type="match status" value="1"/>
</dbReference>
<dbReference type="Proteomes" id="UP001061302">
    <property type="component" value="Chromosome"/>
</dbReference>
<dbReference type="InterPro" id="IPR007410">
    <property type="entry name" value="LpqE-like"/>
</dbReference>
<sequence>MKQMLMGAVLALSAATAVAHEFVAERLLIEHPWARASAPGAKVGGVFMVFNNSEGEADALLAVKTPVAEQAELHSMRMEQGVMKMRQVPRIEIPAKGKQALAPGGLHVMLQGLKQPLKEGSQFPLTLTFERAGTVQVQVKVEALGAAQPKGHP</sequence>
<organism evidence="2 3">
    <name type="scientific">Chitiniphilus purpureus</name>
    <dbReference type="NCBI Taxonomy" id="2981137"/>
    <lineage>
        <taxon>Bacteria</taxon>
        <taxon>Pseudomonadati</taxon>
        <taxon>Pseudomonadota</taxon>
        <taxon>Betaproteobacteria</taxon>
        <taxon>Neisseriales</taxon>
        <taxon>Chitinibacteraceae</taxon>
        <taxon>Chitiniphilus</taxon>
    </lineage>
</organism>
<dbReference type="InterPro" id="IPR058248">
    <property type="entry name" value="Lxx211020-like"/>
</dbReference>
<gene>
    <name evidence="2" type="ORF">N8I74_17455</name>
</gene>
<feature type="chain" id="PRO_5046604594" evidence="1">
    <location>
        <begin position="20"/>
        <end position="153"/>
    </location>
</feature>
<keyword evidence="3" id="KW-1185">Reference proteome</keyword>
<protein>
    <submittedName>
        <fullName evidence="2">Copper chaperone PCu(A)C</fullName>
    </submittedName>
</protein>
<reference evidence="2" key="1">
    <citation type="submission" date="2022-10" db="EMBL/GenBank/DDBJ databases">
        <title>Chitiniphilus purpureus sp. nov., a novel chitin-degrading bacterium isolated from crawfish pond sediment.</title>
        <authorList>
            <person name="Li K."/>
        </authorList>
    </citation>
    <scope>NUCLEOTIDE SEQUENCE</scope>
    <source>
        <strain evidence="2">CD1</strain>
    </source>
</reference>
<evidence type="ECO:0000313" key="2">
    <source>
        <dbReference type="EMBL" id="UXY15078.1"/>
    </source>
</evidence>
<dbReference type="Pfam" id="PF04314">
    <property type="entry name" value="PCuAC"/>
    <property type="match status" value="1"/>
</dbReference>
<dbReference type="EMBL" id="CP106753">
    <property type="protein sequence ID" value="UXY15078.1"/>
    <property type="molecule type" value="Genomic_DNA"/>
</dbReference>
<dbReference type="PANTHER" id="PTHR36302">
    <property type="entry name" value="BLR7088 PROTEIN"/>
    <property type="match status" value="1"/>
</dbReference>